<name>A0ABY0H808_9PEZI</name>
<accession>A0ABY0H808</accession>
<gene>
    <name evidence="1" type="ORF">DL762_004515</name>
</gene>
<evidence type="ECO:0000313" key="1">
    <source>
        <dbReference type="EMBL" id="RYO86955.1"/>
    </source>
</evidence>
<evidence type="ECO:0008006" key="3">
    <source>
        <dbReference type="Google" id="ProtNLM"/>
    </source>
</evidence>
<comment type="caution">
    <text evidence="1">The sequence shown here is derived from an EMBL/GenBank/DDBJ whole genome shotgun (WGS) entry which is preliminary data.</text>
</comment>
<dbReference type="EMBL" id="QJNS01000107">
    <property type="protein sequence ID" value="RYO86955.1"/>
    <property type="molecule type" value="Genomic_DNA"/>
</dbReference>
<keyword evidence="2" id="KW-1185">Reference proteome</keyword>
<dbReference type="Proteomes" id="UP000294003">
    <property type="component" value="Unassembled WGS sequence"/>
</dbReference>
<protein>
    <recommendedName>
        <fullName evidence="3">LDB19 N-terminal domain-containing protein</fullName>
    </recommendedName>
</protein>
<evidence type="ECO:0000313" key="2">
    <source>
        <dbReference type="Proteomes" id="UP000294003"/>
    </source>
</evidence>
<reference evidence="1 2" key="1">
    <citation type="submission" date="2018-06" db="EMBL/GenBank/DDBJ databases">
        <title>Complete Genomes of Monosporascus.</title>
        <authorList>
            <person name="Robinson A.J."/>
            <person name="Natvig D.O."/>
        </authorList>
    </citation>
    <scope>NUCLEOTIDE SEQUENCE [LARGE SCALE GENOMIC DNA]</scope>
    <source>
        <strain evidence="1 2">CBS 609.92</strain>
    </source>
</reference>
<sequence>MEAVPDPFSKVVELVPDELDCDLSTKPPHKIIEGSDRALFDEHGRITLESRVVHLQQGVFDGRTAVLLAFEFQFIGSVLSSSKRIVSADIDMSFDVETITSSSPAHPSVQVQNYSPALVEGIPTERTRERDRVIRPNLGITSPPVPIQGGLEVTVGERVTFQDVQKLRLEGSASGSDTRSEVHRARWQVKENKATRAGIPSSIRVAALIKMKENVPLLCTLRLEVLCGRRRLLGLPWTLEAPLVMEADASVGKVVDVVTFEHMTEQDWESLLHISYPVSLSIFRLIKKTVDQHVD</sequence>
<proteinExistence type="predicted"/>
<organism evidence="1 2">
    <name type="scientific">Monosporascus cannonballus</name>
    <dbReference type="NCBI Taxonomy" id="155416"/>
    <lineage>
        <taxon>Eukaryota</taxon>
        <taxon>Fungi</taxon>
        <taxon>Dikarya</taxon>
        <taxon>Ascomycota</taxon>
        <taxon>Pezizomycotina</taxon>
        <taxon>Sordariomycetes</taxon>
        <taxon>Xylariomycetidae</taxon>
        <taxon>Xylariales</taxon>
        <taxon>Xylariales incertae sedis</taxon>
        <taxon>Monosporascus</taxon>
    </lineage>
</organism>